<keyword evidence="1" id="KW-0805">Transcription regulation</keyword>
<dbReference type="GO" id="GO:0003680">
    <property type="term" value="F:minor groove of adenine-thymine-rich DNA binding"/>
    <property type="evidence" value="ECO:0007669"/>
    <property type="project" value="InterPro"/>
</dbReference>
<sequence>MAHLSDGNRGSSEQQPLSPSPQQPKRPRGRPLGSKNKGKFATLPGNEPDDPTADIMLINVSPDKDVIETVTEYGRLRHVSLAVLSASGTVNSVTLRNSPHGNPTLTLYGPFSLLSITGAYLYNQHYILHPGANPPKLSFGINLSNSHGELFCGTVAGRVVAGQNVCVTVSAFTNPHVFRHVPETNAASATANAIVNDNDNNSFPDFTGIWD</sequence>
<comment type="caution">
    <text evidence="7">The sequence shown here is derived from an EMBL/GenBank/DDBJ whole genome shotgun (WGS) entry which is preliminary data.</text>
</comment>
<evidence type="ECO:0000259" key="6">
    <source>
        <dbReference type="PROSITE" id="PS51742"/>
    </source>
</evidence>
<dbReference type="GO" id="GO:0003700">
    <property type="term" value="F:DNA-binding transcription factor activity"/>
    <property type="evidence" value="ECO:0007669"/>
    <property type="project" value="TreeGrafter"/>
</dbReference>
<evidence type="ECO:0000313" key="8">
    <source>
        <dbReference type="Proteomes" id="UP001386955"/>
    </source>
</evidence>
<dbReference type="AlphaFoldDB" id="A0AAN9TDP5"/>
<dbReference type="Pfam" id="PF03479">
    <property type="entry name" value="PCC"/>
    <property type="match status" value="1"/>
</dbReference>
<evidence type="ECO:0000256" key="4">
    <source>
        <dbReference type="ARBA" id="ARBA00023242"/>
    </source>
</evidence>
<dbReference type="Proteomes" id="UP001386955">
    <property type="component" value="Unassembled WGS sequence"/>
</dbReference>
<keyword evidence="4" id="KW-0539">Nucleus</keyword>
<proteinExistence type="predicted"/>
<dbReference type="CDD" id="cd11378">
    <property type="entry name" value="DUF296"/>
    <property type="match status" value="1"/>
</dbReference>
<reference evidence="7 8" key="1">
    <citation type="submission" date="2024-01" db="EMBL/GenBank/DDBJ databases">
        <title>The genomes of 5 underutilized Papilionoideae crops provide insights into root nodulation and disease resistanc.</title>
        <authorList>
            <person name="Jiang F."/>
        </authorList>
    </citation>
    <scope>NUCLEOTIDE SEQUENCE [LARGE SCALE GENOMIC DNA]</scope>
    <source>
        <strain evidence="7">DUOXIRENSHENG_FW03</strain>
        <tissue evidence="7">Leaves</tissue>
    </source>
</reference>
<evidence type="ECO:0000256" key="2">
    <source>
        <dbReference type="ARBA" id="ARBA00023125"/>
    </source>
</evidence>
<dbReference type="EMBL" id="JAYMYS010000001">
    <property type="protein sequence ID" value="KAK7411830.1"/>
    <property type="molecule type" value="Genomic_DNA"/>
</dbReference>
<protein>
    <recommendedName>
        <fullName evidence="6">PPC domain-containing protein</fullName>
    </recommendedName>
</protein>
<name>A0AAN9TDP5_PSOTE</name>
<feature type="region of interest" description="Disordered" evidence="5">
    <location>
        <begin position="1"/>
        <end position="51"/>
    </location>
</feature>
<keyword evidence="8" id="KW-1185">Reference proteome</keyword>
<accession>A0AAN9TDP5</accession>
<feature type="domain" description="PPC" evidence="6">
    <location>
        <begin position="49"/>
        <end position="192"/>
    </location>
</feature>
<evidence type="ECO:0000256" key="1">
    <source>
        <dbReference type="ARBA" id="ARBA00023015"/>
    </source>
</evidence>
<keyword evidence="3" id="KW-0804">Transcription</keyword>
<organism evidence="7 8">
    <name type="scientific">Psophocarpus tetragonolobus</name>
    <name type="common">Winged bean</name>
    <name type="synonym">Dolichos tetragonolobus</name>
    <dbReference type="NCBI Taxonomy" id="3891"/>
    <lineage>
        <taxon>Eukaryota</taxon>
        <taxon>Viridiplantae</taxon>
        <taxon>Streptophyta</taxon>
        <taxon>Embryophyta</taxon>
        <taxon>Tracheophyta</taxon>
        <taxon>Spermatophyta</taxon>
        <taxon>Magnoliopsida</taxon>
        <taxon>eudicotyledons</taxon>
        <taxon>Gunneridae</taxon>
        <taxon>Pentapetalae</taxon>
        <taxon>rosids</taxon>
        <taxon>fabids</taxon>
        <taxon>Fabales</taxon>
        <taxon>Fabaceae</taxon>
        <taxon>Papilionoideae</taxon>
        <taxon>50 kb inversion clade</taxon>
        <taxon>NPAAA clade</taxon>
        <taxon>indigoferoid/millettioid clade</taxon>
        <taxon>Phaseoleae</taxon>
        <taxon>Psophocarpus</taxon>
    </lineage>
</organism>
<gene>
    <name evidence="7" type="ORF">VNO78_03272</name>
</gene>
<keyword evidence="2" id="KW-0238">DNA-binding</keyword>
<evidence type="ECO:0000256" key="3">
    <source>
        <dbReference type="ARBA" id="ARBA00023163"/>
    </source>
</evidence>
<dbReference type="PANTHER" id="PTHR31100">
    <property type="entry name" value="AT-HOOK MOTIF NUCLEAR-LOCALIZED PROTEIN 15"/>
    <property type="match status" value="1"/>
</dbReference>
<dbReference type="PROSITE" id="PS51742">
    <property type="entry name" value="PPC"/>
    <property type="match status" value="1"/>
</dbReference>
<dbReference type="SUPFAM" id="SSF117856">
    <property type="entry name" value="AF0104/ALDC/Ptd012-like"/>
    <property type="match status" value="1"/>
</dbReference>
<dbReference type="GO" id="GO:0005634">
    <property type="term" value="C:nucleus"/>
    <property type="evidence" value="ECO:0007669"/>
    <property type="project" value="TreeGrafter"/>
</dbReference>
<evidence type="ECO:0000313" key="7">
    <source>
        <dbReference type="EMBL" id="KAK7411830.1"/>
    </source>
</evidence>
<dbReference type="InterPro" id="IPR014476">
    <property type="entry name" value="AHL15-29"/>
</dbReference>
<dbReference type="Gene3D" id="3.30.1330.80">
    <property type="entry name" value="Hypothetical protein, similar to alpha- acetolactate decarboxylase, domain 2"/>
    <property type="match status" value="1"/>
</dbReference>
<evidence type="ECO:0000256" key="5">
    <source>
        <dbReference type="SAM" id="MobiDB-lite"/>
    </source>
</evidence>
<dbReference type="InterPro" id="IPR005175">
    <property type="entry name" value="PPC_dom"/>
</dbReference>
<dbReference type="PANTHER" id="PTHR31100:SF63">
    <property type="entry name" value="AT-HOOK MOTIF NUCLEAR-LOCALIZED PROTEIN"/>
    <property type="match status" value="1"/>
</dbReference>